<keyword evidence="2" id="KW-1133">Transmembrane helix</keyword>
<keyword evidence="2" id="KW-0472">Membrane</keyword>
<dbReference type="Pfam" id="PF13966">
    <property type="entry name" value="zf-RVT"/>
    <property type="match status" value="1"/>
</dbReference>
<feature type="compositionally biased region" description="Polar residues" evidence="1">
    <location>
        <begin position="53"/>
        <end position="70"/>
    </location>
</feature>
<accession>A0A6L2J1P3</accession>
<keyword evidence="5" id="KW-0548">Nucleotidyltransferase</keyword>
<proteinExistence type="predicted"/>
<dbReference type="InterPro" id="IPR052343">
    <property type="entry name" value="Retrotransposon-Effector_Assoc"/>
</dbReference>
<feature type="transmembrane region" description="Helical" evidence="2">
    <location>
        <begin position="772"/>
        <end position="803"/>
    </location>
</feature>
<dbReference type="PANTHER" id="PTHR46890:SF50">
    <property type="entry name" value="RNA-DIRECTED DNA POLYMERASE, EUKARYOTA, REVERSE TRANSCRIPTASE ZINC-BINDING DOMAIN PROTEIN-RELATED"/>
    <property type="match status" value="1"/>
</dbReference>
<protein>
    <submittedName>
        <fullName evidence="5">RNA-directed DNA polymerase, eukaryota</fullName>
    </submittedName>
</protein>
<name>A0A6L2J1P3_TANCI</name>
<keyword evidence="5" id="KW-0695">RNA-directed DNA polymerase</keyword>
<keyword evidence="5" id="KW-0808">Transferase</keyword>
<evidence type="ECO:0000259" key="3">
    <source>
        <dbReference type="Pfam" id="PF00078"/>
    </source>
</evidence>
<dbReference type="PANTHER" id="PTHR46890">
    <property type="entry name" value="NON-LTR RETROLELEMENT REVERSE TRANSCRIPTASE-LIKE PROTEIN-RELATED"/>
    <property type="match status" value="1"/>
</dbReference>
<organism evidence="5">
    <name type="scientific">Tanacetum cinerariifolium</name>
    <name type="common">Dalmatian daisy</name>
    <name type="synonym">Chrysanthemum cinerariifolium</name>
    <dbReference type="NCBI Taxonomy" id="118510"/>
    <lineage>
        <taxon>Eukaryota</taxon>
        <taxon>Viridiplantae</taxon>
        <taxon>Streptophyta</taxon>
        <taxon>Embryophyta</taxon>
        <taxon>Tracheophyta</taxon>
        <taxon>Spermatophyta</taxon>
        <taxon>Magnoliopsida</taxon>
        <taxon>eudicotyledons</taxon>
        <taxon>Gunneridae</taxon>
        <taxon>Pentapetalae</taxon>
        <taxon>asterids</taxon>
        <taxon>campanulids</taxon>
        <taxon>Asterales</taxon>
        <taxon>Asteraceae</taxon>
        <taxon>Asteroideae</taxon>
        <taxon>Anthemideae</taxon>
        <taxon>Anthemidinae</taxon>
        <taxon>Tanacetum</taxon>
    </lineage>
</organism>
<evidence type="ECO:0000313" key="5">
    <source>
        <dbReference type="EMBL" id="GEU30530.1"/>
    </source>
</evidence>
<keyword evidence="2" id="KW-0812">Transmembrane</keyword>
<evidence type="ECO:0000256" key="2">
    <source>
        <dbReference type="SAM" id="Phobius"/>
    </source>
</evidence>
<gene>
    <name evidence="5" type="ORF">Tci_002508</name>
</gene>
<dbReference type="GO" id="GO:0003964">
    <property type="term" value="F:RNA-directed DNA polymerase activity"/>
    <property type="evidence" value="ECO:0007669"/>
    <property type="project" value="UniProtKB-KW"/>
</dbReference>
<sequence length="808" mass="90608">MDGVGNLETTSKTRLSRSEINFINRQEKNEAFSKNNGDKMTNCIPSQKADHVGSSQNKKSYASSLNGNRDSKVQKQVTVVKGNTLSDVPLTPYLSTPSLVLDDSCTLLTKEGFSNVKLTYLDRKEMGETMDIEENLVSSFAQKRLCLKTKQADNILEKFKVVFKGKENDHRGVDLNTKTDKVNSHLVYTKVINNSQKVHENVTSNGESAFNYSHNAHNAGSILEVLDDMIRSSSRLFNHFITSSRLVDVKLEGYSFTWAHPLATKMSKLDCFLVSEEFLLMVIGILIQRWLKMCSKIICNFFKQAAHGRLKLNISFPNRLSTYQVADMDRSVSWDEICVAVWNCRENKSPGLDGVSFLKGSNSSFIALILKVTDAKYVTDFRPISLIGCVYKVVTKILANRLATVISDLVSDIQSTFVATRQILDGPFILNELLAWCKRKKKQAMIFKVNFAKAYDLVCWDYLLDVLQAFGFGPNWCKWIRGTFCSAMALILVNGSPTSEFPLFLATSDGLFKCIQIQGSMAISYLFYADDAIFIREWSDSNLDNIVKFLKCFFLPSRLKINIQKSQVLGVGVPRNIVNQVASLTGCAVMQNPFRYLGVMVGDSMSRKLDWADTPLRIKFHRLFALETDKESTVASKLGSSLVDASFRRSVRDGVERQQGDDLNSISGSVTLSASKDIWIFDLNGDGVFRVKEVRTILDDIFLPSAADATRWVKYIPIKINVFAWRAWLDRFPTRSNLVCKGVVLDSSLCSLCGLVPEDIHHVLFQCHTAKLVFLGFAVGGIWTGTIYCPFHIGMLGFLLFGFHLGSS</sequence>
<dbReference type="AlphaFoldDB" id="A0A6L2J1P3"/>
<dbReference type="CDD" id="cd01650">
    <property type="entry name" value="RT_nLTR_like"/>
    <property type="match status" value="1"/>
</dbReference>
<feature type="domain" description="Reverse transcriptase zinc-binding" evidence="4">
    <location>
        <begin position="710"/>
        <end position="771"/>
    </location>
</feature>
<dbReference type="InterPro" id="IPR000477">
    <property type="entry name" value="RT_dom"/>
</dbReference>
<dbReference type="Pfam" id="PF00078">
    <property type="entry name" value="RVT_1"/>
    <property type="match status" value="1"/>
</dbReference>
<feature type="region of interest" description="Disordered" evidence="1">
    <location>
        <begin position="26"/>
        <end position="70"/>
    </location>
</feature>
<feature type="domain" description="Reverse transcriptase" evidence="3">
    <location>
        <begin position="378"/>
        <end position="600"/>
    </location>
</feature>
<reference evidence="5" key="1">
    <citation type="journal article" date="2019" name="Sci. Rep.">
        <title>Draft genome of Tanacetum cinerariifolium, the natural source of mosquito coil.</title>
        <authorList>
            <person name="Yamashiro T."/>
            <person name="Shiraishi A."/>
            <person name="Satake H."/>
            <person name="Nakayama K."/>
        </authorList>
    </citation>
    <scope>NUCLEOTIDE SEQUENCE</scope>
</reference>
<dbReference type="EMBL" id="BKCJ010000165">
    <property type="protein sequence ID" value="GEU30530.1"/>
    <property type="molecule type" value="Genomic_DNA"/>
</dbReference>
<evidence type="ECO:0000259" key="4">
    <source>
        <dbReference type="Pfam" id="PF13966"/>
    </source>
</evidence>
<evidence type="ECO:0000256" key="1">
    <source>
        <dbReference type="SAM" id="MobiDB-lite"/>
    </source>
</evidence>
<comment type="caution">
    <text evidence="5">The sequence shown here is derived from an EMBL/GenBank/DDBJ whole genome shotgun (WGS) entry which is preliminary data.</text>
</comment>
<feature type="compositionally biased region" description="Polar residues" evidence="1">
    <location>
        <begin position="32"/>
        <end position="45"/>
    </location>
</feature>
<dbReference type="InterPro" id="IPR026960">
    <property type="entry name" value="RVT-Znf"/>
</dbReference>